<reference evidence="1 2" key="1">
    <citation type="submission" date="2021-06" db="EMBL/GenBank/DDBJ databases">
        <authorList>
            <person name="Sun Q."/>
            <person name="Li D."/>
        </authorList>
    </citation>
    <scope>NUCLEOTIDE SEQUENCE [LARGE SCALE GENOMIC DNA]</scope>
    <source>
        <strain evidence="1 2">MSJ-2</strain>
    </source>
</reference>
<dbReference type="Proteomes" id="UP000787672">
    <property type="component" value="Unassembled WGS sequence"/>
</dbReference>
<accession>A0ABS6FFT8</accession>
<organism evidence="1 2">
    <name type="scientific">Dysosmobacter acutus</name>
    <dbReference type="NCBI Taxonomy" id="2841504"/>
    <lineage>
        <taxon>Bacteria</taxon>
        <taxon>Bacillati</taxon>
        <taxon>Bacillota</taxon>
        <taxon>Clostridia</taxon>
        <taxon>Eubacteriales</taxon>
        <taxon>Oscillospiraceae</taxon>
        <taxon>Dysosmobacter</taxon>
    </lineage>
</organism>
<evidence type="ECO:0000313" key="2">
    <source>
        <dbReference type="Proteomes" id="UP000787672"/>
    </source>
</evidence>
<evidence type="ECO:0000313" key="1">
    <source>
        <dbReference type="EMBL" id="MBU5628194.1"/>
    </source>
</evidence>
<keyword evidence="2" id="KW-1185">Reference proteome</keyword>
<name>A0ABS6FFT8_9FIRM</name>
<protein>
    <recommendedName>
        <fullName evidence="3">DUF5348 domain-containing protein</fullName>
    </recommendedName>
</protein>
<gene>
    <name evidence="1" type="ORF">KQI82_14885</name>
</gene>
<comment type="caution">
    <text evidence="1">The sequence shown here is derived from an EMBL/GenBank/DDBJ whole genome shotgun (WGS) entry which is preliminary data.</text>
</comment>
<proteinExistence type="predicted"/>
<sequence>MLMNTEKLGQIQLPAPEDFDPHPRLLLNGRGIHAGETFCALFPDGWRKITIEMSWEPEGPGCWYISTPGFTHICPIGLFVKE</sequence>
<dbReference type="EMBL" id="JAHLQN010000001">
    <property type="protein sequence ID" value="MBU5628194.1"/>
    <property type="molecule type" value="Genomic_DNA"/>
</dbReference>
<evidence type="ECO:0008006" key="3">
    <source>
        <dbReference type="Google" id="ProtNLM"/>
    </source>
</evidence>